<dbReference type="RefSeq" id="WP_169930890.1">
    <property type="nucleotide sequence ID" value="NZ_PIPR01000001.1"/>
</dbReference>
<keyword evidence="6" id="KW-0282">Flagellum</keyword>
<evidence type="ECO:0000256" key="5">
    <source>
        <dbReference type="SAM" id="MobiDB-lite"/>
    </source>
</evidence>
<dbReference type="InterPro" id="IPR007809">
    <property type="entry name" value="FlgN-like"/>
</dbReference>
<comment type="function">
    <text evidence="1">Required for the efficient initiation of filament assembly.</text>
</comment>
<dbReference type="InterPro" id="IPR036679">
    <property type="entry name" value="FlgN-like_sf"/>
</dbReference>
<dbReference type="EMBL" id="PIPR01000001">
    <property type="protein sequence ID" value="RUO42169.1"/>
    <property type="molecule type" value="Genomic_DNA"/>
</dbReference>
<keyword evidence="4" id="KW-0175">Coiled coil</keyword>
<feature type="region of interest" description="Disordered" evidence="5">
    <location>
        <begin position="130"/>
        <end position="150"/>
    </location>
</feature>
<evidence type="ECO:0000313" key="7">
    <source>
        <dbReference type="Proteomes" id="UP000287766"/>
    </source>
</evidence>
<evidence type="ECO:0000313" key="6">
    <source>
        <dbReference type="EMBL" id="RUO42169.1"/>
    </source>
</evidence>
<dbReference type="SUPFAM" id="SSF140566">
    <property type="entry name" value="FlgN-like"/>
    <property type="match status" value="1"/>
</dbReference>
<evidence type="ECO:0000256" key="2">
    <source>
        <dbReference type="ARBA" id="ARBA00007703"/>
    </source>
</evidence>
<accession>A0A7Z6ZVI9</accession>
<evidence type="ECO:0000256" key="1">
    <source>
        <dbReference type="ARBA" id="ARBA00002397"/>
    </source>
</evidence>
<feature type="coiled-coil region" evidence="4">
    <location>
        <begin position="38"/>
        <end position="72"/>
    </location>
</feature>
<dbReference type="Gene3D" id="1.20.58.300">
    <property type="entry name" value="FlgN-like"/>
    <property type="match status" value="1"/>
</dbReference>
<dbReference type="Pfam" id="PF05130">
    <property type="entry name" value="FlgN"/>
    <property type="match status" value="1"/>
</dbReference>
<comment type="similarity">
    <text evidence="2">Belongs to the FlgN family.</text>
</comment>
<name>A0A7Z6ZVI9_9GAMM</name>
<dbReference type="GO" id="GO:0044780">
    <property type="term" value="P:bacterial-type flagellum assembly"/>
    <property type="evidence" value="ECO:0007669"/>
    <property type="project" value="InterPro"/>
</dbReference>
<gene>
    <name evidence="6" type="ORF">CWE22_08490</name>
</gene>
<reference evidence="7" key="1">
    <citation type="journal article" date="2018" name="Front. Microbiol.">
        <title>Genome-Based Analysis Reveals the Taxonomy and Diversity of the Family Idiomarinaceae.</title>
        <authorList>
            <person name="Liu Y."/>
            <person name="Lai Q."/>
            <person name="Shao Z."/>
        </authorList>
    </citation>
    <scope>NUCLEOTIDE SEQUENCE [LARGE SCALE GENOMIC DNA]</scope>
    <source>
        <strain evidence="7">KYW314</strain>
    </source>
</reference>
<keyword evidence="6" id="KW-0966">Cell projection</keyword>
<protein>
    <submittedName>
        <fullName evidence="6">Flagellar protein FlgN</fullName>
    </submittedName>
</protein>
<keyword evidence="7" id="KW-1185">Reference proteome</keyword>
<dbReference type="AlphaFoldDB" id="A0A7Z6ZVI9"/>
<keyword evidence="3" id="KW-1005">Bacterial flagellum biogenesis</keyword>
<feature type="compositionally biased region" description="Polar residues" evidence="5">
    <location>
        <begin position="136"/>
        <end position="150"/>
    </location>
</feature>
<keyword evidence="6" id="KW-0969">Cilium</keyword>
<dbReference type="Proteomes" id="UP000287766">
    <property type="component" value="Unassembled WGS sequence"/>
</dbReference>
<comment type="caution">
    <text evidence="6">The sequence shown here is derived from an EMBL/GenBank/DDBJ whole genome shotgun (WGS) entry which is preliminary data.</text>
</comment>
<sequence>MGLQTHLDAQITRLTNLQQLLEQEQSMLSAGTIDGAELERIAQAKTALQQEIEAAEQQRRTAQQKLGFATDSKGARKAADQAGCLDTWETLLQAAERVAKMNQLNGELIQHRLHHNQHMLNILRDASGGGQLYGSDGNQPTRPQRINSKA</sequence>
<proteinExistence type="inferred from homology"/>
<organism evidence="6 7">
    <name type="scientific">Pseudidiomarina aestuarii</name>
    <dbReference type="NCBI Taxonomy" id="624146"/>
    <lineage>
        <taxon>Bacteria</taxon>
        <taxon>Pseudomonadati</taxon>
        <taxon>Pseudomonadota</taxon>
        <taxon>Gammaproteobacteria</taxon>
        <taxon>Alteromonadales</taxon>
        <taxon>Idiomarinaceae</taxon>
        <taxon>Pseudidiomarina</taxon>
    </lineage>
</organism>
<evidence type="ECO:0000256" key="3">
    <source>
        <dbReference type="ARBA" id="ARBA00022795"/>
    </source>
</evidence>
<evidence type="ECO:0000256" key="4">
    <source>
        <dbReference type="SAM" id="Coils"/>
    </source>
</evidence>